<dbReference type="InterPro" id="IPR025753">
    <property type="entry name" value="AAA_N_dom"/>
</dbReference>
<dbReference type="GO" id="GO:0016887">
    <property type="term" value="F:ATP hydrolysis activity"/>
    <property type="evidence" value="ECO:0007669"/>
    <property type="project" value="InterPro"/>
</dbReference>
<evidence type="ECO:0000256" key="5">
    <source>
        <dbReference type="RuleBase" id="RU003651"/>
    </source>
</evidence>
<sequence length="480" mass="54620">MASTQVWAALLPILGFILGLMTRGMSHAKFKLLRNKIAAYFSSYIQITIPEYGAERFQGRSDFFVAIEAYLSDSNSALGVRKLKAEVVSNTKKPQVSIDDEQEIIDNSFDGVTLWWYAQTEYPSSHIIINHPGDERRRFYRVVFHKKFRDDVINTFLPRVIENGHAVIANNRQRRLFTNNPSNRWSSTNMWSHVAFQHPANFTTLAMDPTLKEDIINDLNAFEEGKDYYAEVGKAWKRGYLLFGPPGTGKSTMIAAIANKLGYDVYDLELTAVKNNTELRKLFIETKEKSVIVIEDIDCSVNLTSNRQNKRKPSRKKSSDDSDDEKDDGDTKLTLSGVLNFIDGLWSACGGERIIIFTTNNKDELDPALIRRGRMDKHIKMSYCRYDAFKVLASNYLKITENQFFEKFGEIHQLLEDVDMSPADVAEHLMRMGKKKDADACLQGLVDALRNAKADMDTKKKGKAKEGERSTENKDTVEAK</sequence>
<keyword evidence="7" id="KW-0472">Membrane</keyword>
<proteinExistence type="inferred from homology"/>
<evidence type="ECO:0000313" key="9">
    <source>
        <dbReference type="EMBL" id="KAF8673331.1"/>
    </source>
</evidence>
<feature type="transmembrane region" description="Helical" evidence="7">
    <location>
        <begin position="6"/>
        <end position="26"/>
    </location>
</feature>
<feature type="region of interest" description="Disordered" evidence="6">
    <location>
        <begin position="306"/>
        <end position="329"/>
    </location>
</feature>
<keyword evidence="3" id="KW-0460">Magnesium</keyword>
<organism evidence="9 10">
    <name type="scientific">Digitaria exilis</name>
    <dbReference type="NCBI Taxonomy" id="1010633"/>
    <lineage>
        <taxon>Eukaryota</taxon>
        <taxon>Viridiplantae</taxon>
        <taxon>Streptophyta</taxon>
        <taxon>Embryophyta</taxon>
        <taxon>Tracheophyta</taxon>
        <taxon>Spermatophyta</taxon>
        <taxon>Magnoliopsida</taxon>
        <taxon>Liliopsida</taxon>
        <taxon>Poales</taxon>
        <taxon>Poaceae</taxon>
        <taxon>PACMAD clade</taxon>
        <taxon>Panicoideae</taxon>
        <taxon>Panicodae</taxon>
        <taxon>Paniceae</taxon>
        <taxon>Anthephorinae</taxon>
        <taxon>Digitaria</taxon>
    </lineage>
</organism>
<dbReference type="InterPro" id="IPR058017">
    <property type="entry name" value="At3g28540-like_C"/>
</dbReference>
<dbReference type="InterPro" id="IPR050747">
    <property type="entry name" value="Mitochondrial_chaperone_BCS1"/>
</dbReference>
<keyword evidence="7" id="KW-1133">Transmembrane helix</keyword>
<dbReference type="Pfam" id="PF14363">
    <property type="entry name" value="AAA_assoc"/>
    <property type="match status" value="1"/>
</dbReference>
<dbReference type="GO" id="GO:0005524">
    <property type="term" value="F:ATP binding"/>
    <property type="evidence" value="ECO:0007669"/>
    <property type="project" value="UniProtKB-KW"/>
</dbReference>
<dbReference type="Proteomes" id="UP000636709">
    <property type="component" value="Unassembled WGS sequence"/>
</dbReference>
<dbReference type="InterPro" id="IPR027417">
    <property type="entry name" value="P-loop_NTPase"/>
</dbReference>
<feature type="region of interest" description="Disordered" evidence="6">
    <location>
        <begin position="455"/>
        <end position="480"/>
    </location>
</feature>
<dbReference type="PROSITE" id="PS00674">
    <property type="entry name" value="AAA"/>
    <property type="match status" value="1"/>
</dbReference>
<dbReference type="SMART" id="SM00382">
    <property type="entry name" value="AAA"/>
    <property type="match status" value="1"/>
</dbReference>
<dbReference type="InterPro" id="IPR003960">
    <property type="entry name" value="ATPase_AAA_CS"/>
</dbReference>
<dbReference type="PANTHER" id="PTHR23070">
    <property type="entry name" value="BCS1 AAA-TYPE ATPASE"/>
    <property type="match status" value="1"/>
</dbReference>
<keyword evidence="5" id="KW-0067">ATP-binding</keyword>
<evidence type="ECO:0000256" key="1">
    <source>
        <dbReference type="ARBA" id="ARBA00001946"/>
    </source>
</evidence>
<evidence type="ECO:0000256" key="3">
    <source>
        <dbReference type="ARBA" id="ARBA00022842"/>
    </source>
</evidence>
<keyword evidence="7" id="KW-0812">Transmembrane</keyword>
<dbReference type="GO" id="GO:0006950">
    <property type="term" value="P:response to stress"/>
    <property type="evidence" value="ECO:0007669"/>
    <property type="project" value="UniProtKB-ARBA"/>
</dbReference>
<dbReference type="EMBL" id="JACEFO010002208">
    <property type="protein sequence ID" value="KAF8673331.1"/>
    <property type="molecule type" value="Genomic_DNA"/>
</dbReference>
<dbReference type="Pfam" id="PF25568">
    <property type="entry name" value="AAA_lid_At3g28540"/>
    <property type="match status" value="1"/>
</dbReference>
<gene>
    <name evidence="9" type="ORF">HU200_048889</name>
</gene>
<reference evidence="9" key="1">
    <citation type="submission" date="2020-07" db="EMBL/GenBank/DDBJ databases">
        <title>Genome sequence and genetic diversity analysis of an under-domesticated orphan crop, white fonio (Digitaria exilis).</title>
        <authorList>
            <person name="Bennetzen J.L."/>
            <person name="Chen S."/>
            <person name="Ma X."/>
            <person name="Wang X."/>
            <person name="Yssel A.E.J."/>
            <person name="Chaluvadi S.R."/>
            <person name="Johnson M."/>
            <person name="Gangashetty P."/>
            <person name="Hamidou F."/>
            <person name="Sanogo M.D."/>
            <person name="Zwaenepoel A."/>
            <person name="Wallace J."/>
            <person name="Van De Peer Y."/>
            <person name="Van Deynze A."/>
        </authorList>
    </citation>
    <scope>NUCLEOTIDE SEQUENCE</scope>
    <source>
        <tissue evidence="9">Leaves</tissue>
    </source>
</reference>
<comment type="caution">
    <text evidence="9">The sequence shown here is derived from an EMBL/GenBank/DDBJ whole genome shotgun (WGS) entry which is preliminary data.</text>
</comment>
<evidence type="ECO:0000256" key="6">
    <source>
        <dbReference type="SAM" id="MobiDB-lite"/>
    </source>
</evidence>
<dbReference type="CDD" id="cd19510">
    <property type="entry name" value="RecA-like_BCS1"/>
    <property type="match status" value="1"/>
</dbReference>
<dbReference type="InterPro" id="IPR003959">
    <property type="entry name" value="ATPase_AAA_core"/>
</dbReference>
<dbReference type="OrthoDB" id="10251412at2759"/>
<keyword evidence="5" id="KW-0547">Nucleotide-binding</keyword>
<dbReference type="Pfam" id="PF00004">
    <property type="entry name" value="AAA"/>
    <property type="match status" value="1"/>
</dbReference>
<comment type="catalytic activity">
    <reaction evidence="4">
        <text>ATP + H2O = ADP + phosphate + H(+)</text>
        <dbReference type="Rhea" id="RHEA:13065"/>
        <dbReference type="ChEBI" id="CHEBI:15377"/>
        <dbReference type="ChEBI" id="CHEBI:15378"/>
        <dbReference type="ChEBI" id="CHEBI:30616"/>
        <dbReference type="ChEBI" id="CHEBI:43474"/>
        <dbReference type="ChEBI" id="CHEBI:456216"/>
    </reaction>
</comment>
<evidence type="ECO:0000259" key="8">
    <source>
        <dbReference type="SMART" id="SM00382"/>
    </source>
</evidence>
<comment type="similarity">
    <text evidence="2">Belongs to the AAA ATPase family. BCS1 subfamily.</text>
</comment>
<evidence type="ECO:0000256" key="4">
    <source>
        <dbReference type="ARBA" id="ARBA00049360"/>
    </source>
</evidence>
<dbReference type="InterPro" id="IPR003593">
    <property type="entry name" value="AAA+_ATPase"/>
</dbReference>
<dbReference type="Gene3D" id="6.10.280.40">
    <property type="match status" value="1"/>
</dbReference>
<name>A0A835AS75_9POAL</name>
<accession>A0A835AS75</accession>
<evidence type="ECO:0000256" key="7">
    <source>
        <dbReference type="SAM" id="Phobius"/>
    </source>
</evidence>
<dbReference type="SUPFAM" id="SSF52540">
    <property type="entry name" value="P-loop containing nucleoside triphosphate hydrolases"/>
    <property type="match status" value="1"/>
</dbReference>
<evidence type="ECO:0000256" key="2">
    <source>
        <dbReference type="ARBA" id="ARBA00007448"/>
    </source>
</evidence>
<dbReference type="AlphaFoldDB" id="A0A835AS75"/>
<protein>
    <recommendedName>
        <fullName evidence="8">AAA+ ATPase domain-containing protein</fullName>
    </recommendedName>
</protein>
<feature type="domain" description="AAA+ ATPase" evidence="8">
    <location>
        <begin position="236"/>
        <end position="385"/>
    </location>
</feature>
<evidence type="ECO:0000313" key="10">
    <source>
        <dbReference type="Proteomes" id="UP000636709"/>
    </source>
</evidence>
<keyword evidence="10" id="KW-1185">Reference proteome</keyword>
<dbReference type="Gene3D" id="3.40.50.300">
    <property type="entry name" value="P-loop containing nucleotide triphosphate hydrolases"/>
    <property type="match status" value="1"/>
</dbReference>
<comment type="cofactor">
    <cofactor evidence="1">
        <name>Mg(2+)</name>
        <dbReference type="ChEBI" id="CHEBI:18420"/>
    </cofactor>
</comment>